<dbReference type="Proteomes" id="UP000243750">
    <property type="component" value="Unassembled WGS sequence"/>
</dbReference>
<organism evidence="1 3">
    <name type="scientific">Halopseudomonas pelagia</name>
    <dbReference type="NCBI Taxonomy" id="553151"/>
    <lineage>
        <taxon>Bacteria</taxon>
        <taxon>Pseudomonadati</taxon>
        <taxon>Pseudomonadota</taxon>
        <taxon>Gammaproteobacteria</taxon>
        <taxon>Pseudomonadales</taxon>
        <taxon>Pseudomonadaceae</taxon>
        <taxon>Halopseudomonas</taxon>
    </lineage>
</organism>
<accession>A0AA91TZR0</accession>
<reference evidence="2 4" key="2">
    <citation type="submission" date="2018-10" db="EMBL/GenBank/DDBJ databases">
        <title>Complete genome sequence of Pseudomonas pelagia strain Kongs-67.</title>
        <authorList>
            <person name="Sinha R.K."/>
            <person name="Krishnan K."/>
        </authorList>
    </citation>
    <scope>NUCLEOTIDE SEQUENCE [LARGE SCALE GENOMIC DNA]</scope>
    <source>
        <strain evidence="2 4">Kongs-67</strain>
    </source>
</reference>
<dbReference type="AlphaFoldDB" id="A0AA91TZR0"/>
<name>A0AA91TZR0_9GAMM</name>
<evidence type="ECO:0000313" key="1">
    <source>
        <dbReference type="EMBL" id="PCC98063.1"/>
    </source>
</evidence>
<proteinExistence type="predicted"/>
<dbReference type="Proteomes" id="UP000344571">
    <property type="component" value="Chromosome"/>
</dbReference>
<keyword evidence="4" id="KW-1185">Reference proteome</keyword>
<evidence type="ECO:0000313" key="3">
    <source>
        <dbReference type="Proteomes" id="UP000243750"/>
    </source>
</evidence>
<protein>
    <submittedName>
        <fullName evidence="1">Uncharacterized protein</fullName>
    </submittedName>
</protein>
<evidence type="ECO:0000313" key="2">
    <source>
        <dbReference type="EMBL" id="QFY56999.1"/>
    </source>
</evidence>
<reference evidence="1 3" key="1">
    <citation type="submission" date="2017-09" db="EMBL/GenBank/DDBJ databases">
        <title>Bacterial and phytoplankton interrelationship in Kongsfjorden, an Arctic fjord.</title>
        <authorList>
            <person name="Sinha R."/>
            <person name="Krishnan K."/>
        </authorList>
    </citation>
    <scope>NUCLEOTIDE SEQUENCE [LARGE SCALE GENOMIC DNA]</scope>
    <source>
        <strain evidence="1 3">58</strain>
    </source>
</reference>
<dbReference type="EMBL" id="CP033116">
    <property type="protein sequence ID" value="QFY56999.1"/>
    <property type="molecule type" value="Genomic_DNA"/>
</dbReference>
<evidence type="ECO:0000313" key="4">
    <source>
        <dbReference type="Proteomes" id="UP000344571"/>
    </source>
</evidence>
<gene>
    <name evidence="1" type="ORF">CO192_17610</name>
    <name evidence="2" type="ORF">EAO82_11865</name>
</gene>
<sequence length="99" mass="10233">MRGNDGVWCAARRIGPNSPLPAPTLVILANAGIHCRGQARSICAGGKGQNEFPEYAGMTGSWRVIGVLPSFGFGLATPLPVIPAKAGIQAVPKTYTLSS</sequence>
<dbReference type="EMBL" id="NWMT01000233">
    <property type="protein sequence ID" value="PCC98063.1"/>
    <property type="molecule type" value="Genomic_DNA"/>
</dbReference>